<gene>
    <name evidence="2" type="ORF">AUC68_15265</name>
</gene>
<keyword evidence="3" id="KW-1185">Reference proteome</keyword>
<organism evidence="2 3">
    <name type="scientific">Methyloceanibacter methanicus</name>
    <dbReference type="NCBI Taxonomy" id="1774968"/>
    <lineage>
        <taxon>Bacteria</taxon>
        <taxon>Pseudomonadati</taxon>
        <taxon>Pseudomonadota</taxon>
        <taxon>Alphaproteobacteria</taxon>
        <taxon>Hyphomicrobiales</taxon>
        <taxon>Hyphomicrobiaceae</taxon>
        <taxon>Methyloceanibacter</taxon>
    </lineage>
</organism>
<accession>A0A1E3W456</accession>
<dbReference type="Pfam" id="PF08592">
    <property type="entry name" value="Anthrone_oxy"/>
    <property type="match status" value="1"/>
</dbReference>
<keyword evidence="1" id="KW-0472">Membrane</keyword>
<dbReference type="STRING" id="1774968.AUC68_15265"/>
<sequence length="158" mass="17069">MLTICAALCTALLAGNFFAFSAFFLRALGGLTAERGIVAMQATVAAIKAPAFLVLFFGTALLCLALGATALFNWREAHAHFAFAGAALFLIGGFAVTLLRSVPLNNVLLAASPDAEDARDQWRRYRRAWLRWNHVRAVTTLLACTCFMLALAEIGMPF</sequence>
<feature type="transmembrane region" description="Helical" evidence="1">
    <location>
        <begin position="49"/>
        <end position="72"/>
    </location>
</feature>
<dbReference type="AlphaFoldDB" id="A0A1E3W456"/>
<comment type="caution">
    <text evidence="2">The sequence shown here is derived from an EMBL/GenBank/DDBJ whole genome shotgun (WGS) entry which is preliminary data.</text>
</comment>
<dbReference type="EMBL" id="LPWG01000005">
    <property type="protein sequence ID" value="ODS00589.1"/>
    <property type="molecule type" value="Genomic_DNA"/>
</dbReference>
<name>A0A1E3W456_9HYPH</name>
<evidence type="ECO:0000256" key="1">
    <source>
        <dbReference type="SAM" id="Phobius"/>
    </source>
</evidence>
<keyword evidence="1" id="KW-1133">Transmembrane helix</keyword>
<keyword evidence="1" id="KW-0812">Transmembrane</keyword>
<evidence type="ECO:0000313" key="2">
    <source>
        <dbReference type="EMBL" id="ODS00589.1"/>
    </source>
</evidence>
<evidence type="ECO:0000313" key="3">
    <source>
        <dbReference type="Proteomes" id="UP000094501"/>
    </source>
</evidence>
<dbReference type="Proteomes" id="UP000094501">
    <property type="component" value="Unassembled WGS sequence"/>
</dbReference>
<reference evidence="2 3" key="1">
    <citation type="journal article" date="2016" name="Environ. Microbiol.">
        <title>New Methyloceanibacter diversity from North Sea sediments includes methanotroph containing solely the soluble methane monooxygenase.</title>
        <authorList>
            <person name="Vekeman B."/>
            <person name="Kerckhof F.M."/>
            <person name="Cremers G."/>
            <person name="de Vos P."/>
            <person name="Vandamme P."/>
            <person name="Boon N."/>
            <person name="Op den Camp H.J."/>
            <person name="Heylen K."/>
        </authorList>
    </citation>
    <scope>NUCLEOTIDE SEQUENCE [LARGE SCALE GENOMIC DNA]</scope>
    <source>
        <strain evidence="2 3">R-67174</strain>
    </source>
</reference>
<feature type="transmembrane region" description="Helical" evidence="1">
    <location>
        <begin position="134"/>
        <end position="152"/>
    </location>
</feature>
<evidence type="ECO:0008006" key="4">
    <source>
        <dbReference type="Google" id="ProtNLM"/>
    </source>
</evidence>
<feature type="transmembrane region" description="Helical" evidence="1">
    <location>
        <begin position="79"/>
        <end position="99"/>
    </location>
</feature>
<protein>
    <recommendedName>
        <fullName evidence="4">DUF1772 domain-containing protein</fullName>
    </recommendedName>
</protein>
<dbReference type="InterPro" id="IPR013901">
    <property type="entry name" value="Anthrone_oxy"/>
</dbReference>
<proteinExistence type="predicted"/>